<evidence type="ECO:0000313" key="2">
    <source>
        <dbReference type="EMBL" id="CAL6068224.1"/>
    </source>
</evidence>
<gene>
    <name evidence="2" type="ORF">HINF_LOCUS53400</name>
    <name evidence="1" type="ORF">HINF_LOCUS6147</name>
</gene>
<evidence type="ECO:0000313" key="1">
    <source>
        <dbReference type="EMBL" id="CAI9918502.1"/>
    </source>
</evidence>
<dbReference type="EMBL" id="CATOUU010000158">
    <property type="protein sequence ID" value="CAI9918502.1"/>
    <property type="molecule type" value="Genomic_DNA"/>
</dbReference>
<organism evidence="1">
    <name type="scientific">Hexamita inflata</name>
    <dbReference type="NCBI Taxonomy" id="28002"/>
    <lineage>
        <taxon>Eukaryota</taxon>
        <taxon>Metamonada</taxon>
        <taxon>Diplomonadida</taxon>
        <taxon>Hexamitidae</taxon>
        <taxon>Hexamitinae</taxon>
        <taxon>Hexamita</taxon>
    </lineage>
</organism>
<protein>
    <submittedName>
        <fullName evidence="2">Hypothetical_protein</fullName>
    </submittedName>
</protein>
<dbReference type="AlphaFoldDB" id="A0AA86NET2"/>
<comment type="caution">
    <text evidence="1">The sequence shown here is derived from an EMBL/GenBank/DDBJ whole genome shotgun (WGS) entry which is preliminary data.</text>
</comment>
<dbReference type="EMBL" id="CAXDID020000271">
    <property type="protein sequence ID" value="CAL6068224.1"/>
    <property type="molecule type" value="Genomic_DNA"/>
</dbReference>
<dbReference type="Proteomes" id="UP001642409">
    <property type="component" value="Unassembled WGS sequence"/>
</dbReference>
<reference evidence="1" key="1">
    <citation type="submission" date="2023-06" db="EMBL/GenBank/DDBJ databases">
        <authorList>
            <person name="Kurt Z."/>
        </authorList>
    </citation>
    <scope>NUCLEOTIDE SEQUENCE</scope>
</reference>
<proteinExistence type="predicted"/>
<reference evidence="2 3" key="2">
    <citation type="submission" date="2024-07" db="EMBL/GenBank/DDBJ databases">
        <authorList>
            <person name="Akdeniz Z."/>
        </authorList>
    </citation>
    <scope>NUCLEOTIDE SEQUENCE [LARGE SCALE GENOMIC DNA]</scope>
</reference>
<accession>A0AA86NET2</accession>
<evidence type="ECO:0000313" key="3">
    <source>
        <dbReference type="Proteomes" id="UP001642409"/>
    </source>
</evidence>
<name>A0AA86NET2_9EUKA</name>
<sequence>MSQNQPDLLSLIDPLIFFGKSARGLQVNRGGGLHSRQCSNGETLKHHQYFSQYDFSDQEVPSDVELKFYNKILKVHRSHKQIRKIQAENKISKFRESTTRQQEYIYLKINEQIRAVNMKIEIWAQFIQNSNADQ</sequence>
<keyword evidence="3" id="KW-1185">Reference proteome</keyword>